<name>A0ABQ3XJ89_9ACTN</name>
<feature type="domain" description="CAAX prenyl protease 2/Lysostaphin resistance protein A-like" evidence="2">
    <location>
        <begin position="132"/>
        <end position="235"/>
    </location>
</feature>
<feature type="transmembrane region" description="Helical" evidence="1">
    <location>
        <begin position="49"/>
        <end position="72"/>
    </location>
</feature>
<keyword evidence="1" id="KW-0812">Transmembrane</keyword>
<dbReference type="InterPro" id="IPR003675">
    <property type="entry name" value="Rce1/LyrA-like_dom"/>
</dbReference>
<protein>
    <submittedName>
        <fullName evidence="3">CAAX amino protease</fullName>
    </submittedName>
</protein>
<accession>A0ABQ3XJ89</accession>
<keyword evidence="4" id="KW-1185">Reference proteome</keyword>
<dbReference type="Pfam" id="PF02517">
    <property type="entry name" value="Rce1-like"/>
    <property type="match status" value="1"/>
</dbReference>
<dbReference type="PANTHER" id="PTHR35797">
    <property type="entry name" value="PROTEASE-RELATED"/>
    <property type="match status" value="1"/>
</dbReference>
<feature type="transmembrane region" description="Helical" evidence="1">
    <location>
        <begin position="126"/>
        <end position="146"/>
    </location>
</feature>
<evidence type="ECO:0000313" key="4">
    <source>
        <dbReference type="Proteomes" id="UP000612282"/>
    </source>
</evidence>
<dbReference type="RefSeq" id="WP_203802833.1">
    <property type="nucleotide sequence ID" value="NZ_BAAAQE010000010.1"/>
</dbReference>
<sequence>MQIIRRYPVLSFFVLAFGLSWFFWTPYILSDHGLGLEPDIHIPEILGTGQLVGVLPGAYLGPLGAAFLVTALTEGRAGLRHWAHRLKHWRVGWRWFFAVLLIVPVAILLAPLALPKTWGHITMPSAMILVAYLPMLAMQMITTAAAEEPGWRDFALPRMQDRFGPVLGTSLLGVLWGAWHLPLYLTEWGGPNPTWVDPTLFIIGCVPLSLVMTWVFNRSGQSVPLIMLLHAGINSTYSLVWGEVYPTLDIARDPLYGQLIASVIAAAGILVATRGRLGLAADRPAPEAAEPSYSRAGDSR</sequence>
<dbReference type="InterPro" id="IPR042150">
    <property type="entry name" value="MmRce1-like"/>
</dbReference>
<evidence type="ECO:0000256" key="1">
    <source>
        <dbReference type="SAM" id="Phobius"/>
    </source>
</evidence>
<dbReference type="PANTHER" id="PTHR35797:SF1">
    <property type="entry name" value="PROTEASE"/>
    <property type="match status" value="1"/>
</dbReference>
<comment type="caution">
    <text evidence="3">The sequence shown here is derived from an EMBL/GenBank/DDBJ whole genome shotgun (WGS) entry which is preliminary data.</text>
</comment>
<organism evidence="3 4">
    <name type="scientific">Actinoplanes couchii</name>
    <dbReference type="NCBI Taxonomy" id="403638"/>
    <lineage>
        <taxon>Bacteria</taxon>
        <taxon>Bacillati</taxon>
        <taxon>Actinomycetota</taxon>
        <taxon>Actinomycetes</taxon>
        <taxon>Micromonosporales</taxon>
        <taxon>Micromonosporaceae</taxon>
        <taxon>Actinoplanes</taxon>
    </lineage>
</organism>
<dbReference type="GO" id="GO:0006508">
    <property type="term" value="P:proteolysis"/>
    <property type="evidence" value="ECO:0007669"/>
    <property type="project" value="UniProtKB-KW"/>
</dbReference>
<feature type="transmembrane region" description="Helical" evidence="1">
    <location>
        <begin position="7"/>
        <end position="29"/>
    </location>
</feature>
<reference evidence="3 4" key="1">
    <citation type="submission" date="2021-01" db="EMBL/GenBank/DDBJ databases">
        <title>Whole genome shotgun sequence of Actinoplanes couchii NBRC 106145.</title>
        <authorList>
            <person name="Komaki H."/>
            <person name="Tamura T."/>
        </authorList>
    </citation>
    <scope>NUCLEOTIDE SEQUENCE [LARGE SCALE GENOMIC DNA]</scope>
    <source>
        <strain evidence="3 4">NBRC 106145</strain>
    </source>
</reference>
<dbReference type="GO" id="GO:0008233">
    <property type="term" value="F:peptidase activity"/>
    <property type="evidence" value="ECO:0007669"/>
    <property type="project" value="UniProtKB-KW"/>
</dbReference>
<keyword evidence="1" id="KW-1133">Transmembrane helix</keyword>
<evidence type="ECO:0000313" key="3">
    <source>
        <dbReference type="EMBL" id="GID58485.1"/>
    </source>
</evidence>
<gene>
    <name evidence="3" type="ORF">Aco03nite_068890</name>
</gene>
<feature type="transmembrane region" description="Helical" evidence="1">
    <location>
        <begin position="254"/>
        <end position="273"/>
    </location>
</feature>
<keyword evidence="1" id="KW-0472">Membrane</keyword>
<dbReference type="Proteomes" id="UP000612282">
    <property type="component" value="Unassembled WGS sequence"/>
</dbReference>
<keyword evidence="3" id="KW-0378">Hydrolase</keyword>
<dbReference type="EMBL" id="BOMG01000085">
    <property type="protein sequence ID" value="GID58485.1"/>
    <property type="molecule type" value="Genomic_DNA"/>
</dbReference>
<feature type="transmembrane region" description="Helical" evidence="1">
    <location>
        <begin position="223"/>
        <end position="242"/>
    </location>
</feature>
<proteinExistence type="predicted"/>
<feature type="transmembrane region" description="Helical" evidence="1">
    <location>
        <begin position="198"/>
        <end position="216"/>
    </location>
</feature>
<feature type="transmembrane region" description="Helical" evidence="1">
    <location>
        <begin position="166"/>
        <end position="186"/>
    </location>
</feature>
<evidence type="ECO:0000259" key="2">
    <source>
        <dbReference type="Pfam" id="PF02517"/>
    </source>
</evidence>
<feature type="transmembrane region" description="Helical" evidence="1">
    <location>
        <begin position="93"/>
        <end position="114"/>
    </location>
</feature>
<keyword evidence="3" id="KW-0645">Protease</keyword>